<keyword evidence="3 7" id="KW-0812">Transmembrane</keyword>
<feature type="transmembrane region" description="Helical" evidence="7">
    <location>
        <begin position="35"/>
        <end position="57"/>
    </location>
</feature>
<gene>
    <name evidence="8" type="ORF">WMSIL1_LOCUS7544</name>
</gene>
<dbReference type="GO" id="GO:1990573">
    <property type="term" value="P:potassium ion import across plasma membrane"/>
    <property type="evidence" value="ECO:0007669"/>
    <property type="project" value="TreeGrafter"/>
</dbReference>
<dbReference type="GO" id="GO:0030007">
    <property type="term" value="P:intracellular potassium ion homeostasis"/>
    <property type="evidence" value="ECO:0007669"/>
    <property type="project" value="TreeGrafter"/>
</dbReference>
<dbReference type="Gene3D" id="2.60.40.1660">
    <property type="entry name" value="Na, k-atpase alpha subunit"/>
    <property type="match status" value="1"/>
</dbReference>
<evidence type="ECO:0000256" key="6">
    <source>
        <dbReference type="ARBA" id="ARBA00023136"/>
    </source>
</evidence>
<feature type="non-terminal residue" evidence="8">
    <location>
        <position position="265"/>
    </location>
</feature>
<dbReference type="GO" id="GO:0001671">
    <property type="term" value="F:ATPase activator activity"/>
    <property type="evidence" value="ECO:0007669"/>
    <property type="project" value="TreeGrafter"/>
</dbReference>
<comment type="subcellular location">
    <subcellularLocation>
        <location evidence="1">Membrane</location>
        <topology evidence="1">Single-pass type II membrane protein</topology>
    </subcellularLocation>
</comment>
<dbReference type="GO" id="GO:0005890">
    <property type="term" value="C:sodium:potassium-exchanging ATPase complex"/>
    <property type="evidence" value="ECO:0007669"/>
    <property type="project" value="InterPro"/>
</dbReference>
<keyword evidence="5 7" id="KW-1133">Transmembrane helix</keyword>
<reference evidence="8 9" key="1">
    <citation type="submission" date="2019-07" db="EMBL/GenBank/DDBJ databases">
        <authorList>
            <person name="Jastrzebski P J."/>
            <person name="Paukszto L."/>
            <person name="Jastrzebski P J."/>
        </authorList>
    </citation>
    <scope>NUCLEOTIDE SEQUENCE [LARGE SCALE GENOMIC DNA]</scope>
    <source>
        <strain evidence="8 9">WMS-il1</strain>
    </source>
</reference>
<keyword evidence="6 7" id="KW-0472">Membrane</keyword>
<evidence type="ECO:0000256" key="3">
    <source>
        <dbReference type="ARBA" id="ARBA00022692"/>
    </source>
</evidence>
<dbReference type="GO" id="GO:0006883">
    <property type="term" value="P:intracellular sodium ion homeostasis"/>
    <property type="evidence" value="ECO:0007669"/>
    <property type="project" value="TreeGrafter"/>
</dbReference>
<dbReference type="Proteomes" id="UP000321570">
    <property type="component" value="Unassembled WGS sequence"/>
</dbReference>
<dbReference type="InterPro" id="IPR038702">
    <property type="entry name" value="Na/K_ATPase_sub_beta_sf"/>
</dbReference>
<accession>A0A564YNH5</accession>
<keyword evidence="4" id="KW-0735">Signal-anchor</keyword>
<evidence type="ECO:0000256" key="7">
    <source>
        <dbReference type="SAM" id="Phobius"/>
    </source>
</evidence>
<evidence type="ECO:0000256" key="2">
    <source>
        <dbReference type="ARBA" id="ARBA00005876"/>
    </source>
</evidence>
<evidence type="ECO:0000313" key="8">
    <source>
        <dbReference type="EMBL" id="VUZ48258.1"/>
    </source>
</evidence>
<evidence type="ECO:0000256" key="4">
    <source>
        <dbReference type="ARBA" id="ARBA00022968"/>
    </source>
</evidence>
<dbReference type="EMBL" id="CABIJS010000277">
    <property type="protein sequence ID" value="VUZ48258.1"/>
    <property type="molecule type" value="Genomic_DNA"/>
</dbReference>
<evidence type="ECO:0008006" key="10">
    <source>
        <dbReference type="Google" id="ProtNLM"/>
    </source>
</evidence>
<evidence type="ECO:0000313" key="9">
    <source>
        <dbReference type="Proteomes" id="UP000321570"/>
    </source>
</evidence>
<organism evidence="8 9">
    <name type="scientific">Hymenolepis diminuta</name>
    <name type="common">Rat tapeworm</name>
    <dbReference type="NCBI Taxonomy" id="6216"/>
    <lineage>
        <taxon>Eukaryota</taxon>
        <taxon>Metazoa</taxon>
        <taxon>Spiralia</taxon>
        <taxon>Lophotrochozoa</taxon>
        <taxon>Platyhelminthes</taxon>
        <taxon>Cestoda</taxon>
        <taxon>Eucestoda</taxon>
        <taxon>Cyclophyllidea</taxon>
        <taxon>Hymenolepididae</taxon>
        <taxon>Hymenolepis</taxon>
    </lineage>
</organism>
<evidence type="ECO:0000256" key="1">
    <source>
        <dbReference type="ARBA" id="ARBA00004606"/>
    </source>
</evidence>
<evidence type="ECO:0000256" key="5">
    <source>
        <dbReference type="ARBA" id="ARBA00022989"/>
    </source>
</evidence>
<protein>
    <recommendedName>
        <fullName evidence="10">Sodium/potassium-transporting ATPase subunit beta</fullName>
    </recommendedName>
</protein>
<name>A0A564YNH5_HYMDI</name>
<keyword evidence="9" id="KW-1185">Reference proteome</keyword>
<proteinExistence type="inferred from homology"/>
<dbReference type="PANTHER" id="PTHR11523:SF28">
    <property type="entry name" value="NA_K-ATPASE BETA SUBUNIT ISOFORM 4-RELATED"/>
    <property type="match status" value="1"/>
</dbReference>
<dbReference type="GO" id="GO:0036376">
    <property type="term" value="P:sodium ion export across plasma membrane"/>
    <property type="evidence" value="ECO:0007669"/>
    <property type="project" value="TreeGrafter"/>
</dbReference>
<dbReference type="PANTHER" id="PTHR11523">
    <property type="entry name" value="SODIUM/POTASSIUM-DEPENDENT ATPASE BETA SUBUNIT"/>
    <property type="match status" value="1"/>
</dbReference>
<dbReference type="AlphaFoldDB" id="A0A564YNH5"/>
<comment type="similarity">
    <text evidence="2">Belongs to the X(+)/potassium ATPases subunit beta family.</text>
</comment>
<dbReference type="Pfam" id="PF00287">
    <property type="entry name" value="Na_K-ATPase"/>
    <property type="match status" value="1"/>
</dbReference>
<dbReference type="InterPro" id="IPR000402">
    <property type="entry name" value="Na/K_ATPase_sub_beta"/>
</dbReference>
<sequence>MKTLGENARNIGLFLYNPKERTILTRTFKSWGQIFLYYVCFYASLACFVTLLSCLYFHRKFYSGIPSLTGEQSILQLNPGLSIVPLVDHNSPTMRITTYDSKHKRKYLNYMKEYLSNYSYGSSNCDFVTGQRLSGTIHDSCKFPLQLLGPCGDPNNYLIENDNACYYLKLNRIYGYVPDIKGNRITVRCTAKSSRDSELLGQPVYYPSVETNNETLGYFSSAPFPYICQPDYQTPLLAVTFPNIKRNKAIMVSCMTTNLGNATEY</sequence>